<dbReference type="EMBL" id="JBEAFC010000011">
    <property type="protein sequence ID" value="KAL1535583.1"/>
    <property type="molecule type" value="Genomic_DNA"/>
</dbReference>
<reference evidence="2 3" key="1">
    <citation type="submission" date="2024-06" db="EMBL/GenBank/DDBJ databases">
        <title>A chromosome level genome sequence of Diviner's sage (Salvia divinorum).</title>
        <authorList>
            <person name="Ford S.A."/>
            <person name="Ro D.-K."/>
            <person name="Ness R.W."/>
            <person name="Phillips M.A."/>
        </authorList>
    </citation>
    <scope>NUCLEOTIDE SEQUENCE [LARGE SCALE GENOMIC DNA]</scope>
    <source>
        <strain evidence="2">SAF-2024a</strain>
        <tissue evidence="2">Leaf</tissue>
    </source>
</reference>
<dbReference type="Gene3D" id="1.20.1280.50">
    <property type="match status" value="1"/>
</dbReference>
<dbReference type="InterPro" id="IPR017451">
    <property type="entry name" value="F-box-assoc_interact_dom"/>
</dbReference>
<dbReference type="NCBIfam" id="TIGR01640">
    <property type="entry name" value="F_box_assoc_1"/>
    <property type="match status" value="1"/>
</dbReference>
<organism evidence="2 3">
    <name type="scientific">Salvia divinorum</name>
    <name type="common">Maria pastora</name>
    <name type="synonym">Diviner's sage</name>
    <dbReference type="NCBI Taxonomy" id="28513"/>
    <lineage>
        <taxon>Eukaryota</taxon>
        <taxon>Viridiplantae</taxon>
        <taxon>Streptophyta</taxon>
        <taxon>Embryophyta</taxon>
        <taxon>Tracheophyta</taxon>
        <taxon>Spermatophyta</taxon>
        <taxon>Magnoliopsida</taxon>
        <taxon>eudicotyledons</taxon>
        <taxon>Gunneridae</taxon>
        <taxon>Pentapetalae</taxon>
        <taxon>asterids</taxon>
        <taxon>lamiids</taxon>
        <taxon>Lamiales</taxon>
        <taxon>Lamiaceae</taxon>
        <taxon>Nepetoideae</taxon>
        <taxon>Mentheae</taxon>
        <taxon>Salviinae</taxon>
        <taxon>Salvia</taxon>
        <taxon>Salvia subgen. Calosphace</taxon>
    </lineage>
</organism>
<evidence type="ECO:0000259" key="1">
    <source>
        <dbReference type="SMART" id="SM00256"/>
    </source>
</evidence>
<protein>
    <submittedName>
        <fullName evidence="2">F-box protein</fullName>
    </submittedName>
</protein>
<proteinExistence type="predicted"/>
<dbReference type="InterPro" id="IPR036047">
    <property type="entry name" value="F-box-like_dom_sf"/>
</dbReference>
<dbReference type="InterPro" id="IPR050796">
    <property type="entry name" value="SCF_F-box_component"/>
</dbReference>
<accession>A0ABD1FXC3</accession>
<dbReference type="Pfam" id="PF08268">
    <property type="entry name" value="FBA_3"/>
    <property type="match status" value="1"/>
</dbReference>
<feature type="domain" description="F-box" evidence="1">
    <location>
        <begin position="1"/>
        <end position="41"/>
    </location>
</feature>
<dbReference type="AlphaFoldDB" id="A0ABD1FXC3"/>
<dbReference type="PANTHER" id="PTHR31672">
    <property type="entry name" value="BNACNNG10540D PROTEIN"/>
    <property type="match status" value="1"/>
</dbReference>
<dbReference type="Pfam" id="PF00646">
    <property type="entry name" value="F-box"/>
    <property type="match status" value="1"/>
</dbReference>
<dbReference type="SUPFAM" id="SSF81383">
    <property type="entry name" value="F-box domain"/>
    <property type="match status" value="1"/>
</dbReference>
<comment type="caution">
    <text evidence="2">The sequence shown here is derived from an EMBL/GenBank/DDBJ whole genome shotgun (WGS) entry which is preliminary data.</text>
</comment>
<evidence type="ECO:0000313" key="3">
    <source>
        <dbReference type="Proteomes" id="UP001567538"/>
    </source>
</evidence>
<name>A0ABD1FXC3_SALDI</name>
<dbReference type="InterPro" id="IPR013187">
    <property type="entry name" value="F-box-assoc_dom_typ3"/>
</dbReference>
<dbReference type="PANTHER" id="PTHR31672:SF13">
    <property type="entry name" value="F-BOX PROTEIN CPR30-LIKE"/>
    <property type="match status" value="1"/>
</dbReference>
<dbReference type="InterPro" id="IPR001810">
    <property type="entry name" value="F-box_dom"/>
</dbReference>
<dbReference type="SMART" id="SM00256">
    <property type="entry name" value="FBOX"/>
    <property type="match status" value="1"/>
</dbReference>
<dbReference type="Proteomes" id="UP001567538">
    <property type="component" value="Unassembled WGS sequence"/>
</dbReference>
<keyword evidence="3" id="KW-1185">Reference proteome</keyword>
<gene>
    <name evidence="2" type="ORF">AAHA92_28345</name>
</gene>
<sequence>MNNDVVFEILLHLPVRSLLRFIGVCKLWCNTIDSPHFKKLHSLRRTNNEDEEVYLRFNFDFDYGQIRINIRDNGKSLKSHHFLPMDIRVSGAVKGLVCFSSPRGMLDIAICNPFLGQFKYLPLSPYFSTHGSHGQLFHGYNVGLGFDDDYKVVQLLPCSCLEHRNLHAYLYSARTNSWSELCLDQDLVIENPVRSLCKDGSFAHWEGRNTSGEKIILSFDMKKEVFGTITIPDGQVFDHTFDFFGILAKGECSFVIFFLDTFVLKVYEWSGEGGKLIWNNVDNVVLKNGKSNQVIWYDSRARKFIRLFKMYGSSILKHDLIEYEGSLISP</sequence>
<evidence type="ECO:0000313" key="2">
    <source>
        <dbReference type="EMBL" id="KAL1535583.1"/>
    </source>
</evidence>